<dbReference type="OrthoDB" id="10254730at2759"/>
<dbReference type="PANTHER" id="PTHR12708:SF0">
    <property type="entry name" value="DNA POLYMERASE EPSILON SUBUNIT 2"/>
    <property type="match status" value="1"/>
</dbReference>
<evidence type="ECO:0000256" key="6">
    <source>
        <dbReference type="ARBA" id="ARBA00032930"/>
    </source>
</evidence>
<evidence type="ECO:0000259" key="7">
    <source>
        <dbReference type="Pfam" id="PF04042"/>
    </source>
</evidence>
<keyword evidence="3" id="KW-0235">DNA replication</keyword>
<dbReference type="GO" id="GO:0006261">
    <property type="term" value="P:DNA-templated DNA replication"/>
    <property type="evidence" value="ECO:0007669"/>
    <property type="project" value="InterPro"/>
</dbReference>
<evidence type="ECO:0000256" key="5">
    <source>
        <dbReference type="ARBA" id="ARBA00023242"/>
    </source>
</evidence>
<dbReference type="PANTHER" id="PTHR12708">
    <property type="entry name" value="DNA POLYMERASE EPSILON SUBUNIT B"/>
    <property type="match status" value="1"/>
</dbReference>
<dbReference type="OMA" id="YCIGHVI"/>
<evidence type="ECO:0000256" key="1">
    <source>
        <dbReference type="ARBA" id="ARBA00004123"/>
    </source>
</evidence>
<dbReference type="VEuPathDB" id="PlasmoDB:AK88_01604"/>
<dbReference type="GeneID" id="24266918"/>
<protein>
    <recommendedName>
        <fullName evidence="6">DNA polymerase II subunit 2</fullName>
    </recommendedName>
</protein>
<organism evidence="8 9">
    <name type="scientific">Plasmodium fragile</name>
    <dbReference type="NCBI Taxonomy" id="5857"/>
    <lineage>
        <taxon>Eukaryota</taxon>
        <taxon>Sar</taxon>
        <taxon>Alveolata</taxon>
        <taxon>Apicomplexa</taxon>
        <taxon>Aconoidasida</taxon>
        <taxon>Haemosporida</taxon>
        <taxon>Plasmodiidae</taxon>
        <taxon>Plasmodium</taxon>
        <taxon>Plasmodium (Plasmodium)</taxon>
    </lineage>
</organism>
<dbReference type="InterPro" id="IPR016266">
    <property type="entry name" value="POLE2"/>
</dbReference>
<proteinExistence type="inferred from homology"/>
<evidence type="ECO:0000313" key="8">
    <source>
        <dbReference type="EMBL" id="KJP88723.1"/>
    </source>
</evidence>
<dbReference type="Pfam" id="PF04042">
    <property type="entry name" value="DNA_pol_E_B"/>
    <property type="match status" value="1"/>
</dbReference>
<evidence type="ECO:0000256" key="4">
    <source>
        <dbReference type="ARBA" id="ARBA00023125"/>
    </source>
</evidence>
<keyword evidence="5" id="KW-0539">Nucleus</keyword>
<dbReference type="GO" id="GO:0003677">
    <property type="term" value="F:DNA binding"/>
    <property type="evidence" value="ECO:0007669"/>
    <property type="project" value="UniProtKB-KW"/>
</dbReference>
<comment type="similarity">
    <text evidence="2">Belongs to the DNA polymerase epsilon subunit B family.</text>
</comment>
<dbReference type="GO" id="GO:0008622">
    <property type="term" value="C:epsilon DNA polymerase complex"/>
    <property type="evidence" value="ECO:0007669"/>
    <property type="project" value="InterPro"/>
</dbReference>
<gene>
    <name evidence="8" type="ORF">AK88_01604</name>
</gene>
<dbReference type="GO" id="GO:0042276">
    <property type="term" value="P:error-prone translesion synthesis"/>
    <property type="evidence" value="ECO:0007669"/>
    <property type="project" value="TreeGrafter"/>
</dbReference>
<dbReference type="AlphaFoldDB" id="A0A0D9QP80"/>
<feature type="domain" description="DNA polymerase alpha/delta/epsilon subunit B" evidence="7">
    <location>
        <begin position="367"/>
        <end position="584"/>
    </location>
</feature>
<evidence type="ECO:0000256" key="2">
    <source>
        <dbReference type="ARBA" id="ARBA00009560"/>
    </source>
</evidence>
<dbReference type="RefSeq" id="XP_012334662.1">
    <property type="nucleotide sequence ID" value="XM_012479239.1"/>
</dbReference>
<keyword evidence="4" id="KW-0238">DNA-binding</keyword>
<keyword evidence="9" id="KW-1185">Reference proteome</keyword>
<comment type="subcellular location">
    <subcellularLocation>
        <location evidence="1">Nucleus</location>
    </subcellularLocation>
</comment>
<dbReference type="InterPro" id="IPR007185">
    <property type="entry name" value="DNA_pol_a/d/e_bsu"/>
</dbReference>
<dbReference type="EMBL" id="KQ001658">
    <property type="protein sequence ID" value="KJP88723.1"/>
    <property type="molecule type" value="Genomic_DNA"/>
</dbReference>
<name>A0A0D9QP80_PLAFR</name>
<accession>A0A0D9QP80</accession>
<reference evidence="8 9" key="1">
    <citation type="submission" date="2014-03" db="EMBL/GenBank/DDBJ databases">
        <title>The Genome Sequence of Plasmodium fragile nilgiri.</title>
        <authorList>
            <consortium name="The Broad Institute Genomics Platform"/>
            <consortium name="The Broad Institute Genome Sequencing Center for Infectious Disease"/>
            <person name="Neafsey D."/>
            <person name="Duraisingh M."/>
            <person name="Young S.K."/>
            <person name="Zeng Q."/>
            <person name="Gargeya S."/>
            <person name="Abouelleil A."/>
            <person name="Alvarado L."/>
            <person name="Chapman S.B."/>
            <person name="Gainer-Dewar J."/>
            <person name="Goldberg J."/>
            <person name="Griggs A."/>
            <person name="Gujja S."/>
            <person name="Hansen M."/>
            <person name="Howarth C."/>
            <person name="Imamovic A."/>
            <person name="Larimer J."/>
            <person name="Pearson M."/>
            <person name="Poon T.W."/>
            <person name="Priest M."/>
            <person name="Roberts A."/>
            <person name="Saif S."/>
            <person name="Shea T."/>
            <person name="Sykes S."/>
            <person name="Wortman J."/>
            <person name="Nusbaum C."/>
            <person name="Birren B."/>
        </authorList>
    </citation>
    <scope>NUCLEOTIDE SEQUENCE [LARGE SCALE GENOMIC DNA]</scope>
    <source>
        <strain evidence="9">nilgiri</strain>
    </source>
</reference>
<evidence type="ECO:0000256" key="3">
    <source>
        <dbReference type="ARBA" id="ARBA00022705"/>
    </source>
</evidence>
<dbReference type="Proteomes" id="UP000054561">
    <property type="component" value="Unassembled WGS sequence"/>
</dbReference>
<sequence>MQMEDLVRERLIESARNYHDIKNINLYLANIEENIIRIKNEGDSIIDDVFLAFNGSISHISLYAYLYDHKVSVNLDGLQFIYEQSYIEEEKVIGEGSREQESVVDIAKFDSDLIHYLVSQCRSNVDESANLSTKQIEHMIGNHKNRIFEDSIKVYKDKYADAIKVFNCFIDLSHFCYDEKKMKFIKKKKTDFVDNYNNYIDANTDVEFYELKYHLLTKKAKGHASVLFWSDALNEIHIKNKTIITSVDAIKLTNTGHQHVIGILGLNRDGDMVIQGIRNEIKLFLNRECVINHGLYCIGHVILVQGRMRLANKTFYAAEIMHPPRNFEEERNEEDMFYDFENEKEKKQVEEYEIIVRKNDKKKNWIIMHDVYLDNPYTFEVLDKMFSLYVNTYPENELPVGFIFMGDFISLKFDYNKNFHNVYIKGFEKLSVMLISKFKIILENCYLIFIPGKNDPCACKNSIPQMPILPYYVRKFQHNIESFFSSKKKIIFATNPCRIRHFNKKMIFFRQDILNDLIWSSSINASNSEKNNLQNIFVSTIVGQSHIYPIPHDNRILKRYSSFLFLYPLPHFICISDNTCNSFISYASEDTSDSIISNSDMSFTRKKTFTVYNVLQHEAKRYVVPL</sequence>
<evidence type="ECO:0000313" key="9">
    <source>
        <dbReference type="Proteomes" id="UP000054561"/>
    </source>
</evidence>